<dbReference type="Gene3D" id="3.40.50.300">
    <property type="entry name" value="P-loop containing nucleotide triphosphate hydrolases"/>
    <property type="match status" value="1"/>
</dbReference>
<evidence type="ECO:0000313" key="6">
    <source>
        <dbReference type="EMBL" id="KAK9053646.1"/>
    </source>
</evidence>
<keyword evidence="1" id="KW-0067">ATP-binding</keyword>
<dbReference type="InterPro" id="IPR049163">
    <property type="entry name" value="Pif1-like_2B_dom"/>
</dbReference>
<dbReference type="GO" id="GO:0005524">
    <property type="term" value="F:ATP binding"/>
    <property type="evidence" value="ECO:0007669"/>
    <property type="project" value="UniProtKB-KW"/>
</dbReference>
<accession>A0AAP0CCV7</accession>
<sequence length="1793" mass="202712">MPPKLDSRKRKRLEHGEGTSTEAAASKDVFYNYEDLGDCDQVCEFCKATFWYAERARSSPSGECPKYKICCRSGKVHIKFPINPPRVIKELFCDRSFLPAVRIYNSMFAMTSFGAVVDDEINEGSGPYVFKVSGQVSHVLVFRPSVRTRISPETVATLIHTLDRCNPLVRLFRTARDICSSSNAPDFHIQLYHNVGAHPYQAPSEGTLGAIIYDAEPTATDFDIVVRTKDGALQRVSILHPCYMSLQYPLLFPLGETGWVADLKLRTKSASEDKRLTLNMYYSYQIHDRAGVYTHLLHGGRLLQQYLVDAYVSIERNRLDYFKDHQSSLRVEFLHGVYDAVARGDTEGSSIGQRIILPASFTGGPRYMYKHYQDALAICRVHGNPQYFITFTCNVKWPEIQRYMQARPLLTPGDRAEIVARVFQMKVGAFITFLRQERPFGVVVADLYTIEFQKRGLPHCHTLLWVANQYKITEPCQIDNYISAEIPDKDLQPLLYQIVTETMVHGPCGPLDRGATCMQKNKCSRNFPMKHEESTRIDDNGRPFYRRRPNGPTVNKKDTLIDNCYIVPYNKALSMRFRAHINVEYCGWSMVIKYLFKYISKGADRIRYTIVSNAGAVNGCSSSDKKEVNEIQNFVDGRFVCPHEAAWRILNFPIHHRNPAVQSLQVHLEGHQNVTFRDSSSLTNVLRNPALGKTTLTEWLINNRKDYSGRHLRYLDYLSEYRWYASGRFWIRRATRRTPSIGRLVYVHPNSGELFYLRMLLNHKHGCTSFEDIRTVSNIVYSSYRLACEALGLIRDDTEWSMAFKEAAAWATCKELRYLFARMLLFCEVSNPFRLWTEHWRAMGDDIVLNIARETNVQQESIPPVLIQQQVLYELEKILNSSASYSTLSNYGLPLPEGNVQELLRNRLLMEERCYDIPSLATHHESMRGSMHPRQLEVYETVMRAHLSNKQVLLFIYGDGGTGKTVLWTAITSGIRSLGKIVLTVAASGIASLLLPSGRTAHSRFRIPINITDESLCNIKKTQLARLLEETALIIWDEAPMSNRKCFECLDRTLKDLLDNPKTPFGGKSILLGGDFRQTLPIIPKSTKSKFSQWLLDVGDGKLGDPTQALGTEARDIEIPEQYLIKNDGDSLLQLIRFIYDEETLAAPTAANLSDKAIVCPRNTTAHAINERILQMAPGDVSSYMSVDSMEPRMGNNGTAELLYLMEYLNSLQFPGLPAHCLELKVNTPVILLRNIDQTNGLCNGTHLIITQLSPRVIEANIITGTSIGNRVYIPRITFVHDGQDFPFIFRRRQFPMRLCYAMTINKSQGQSLSKIGVYLPEHVFGHGQLYVALSRATSPGSLKILITPQEGYLQNITRNVVYTDFLAQVEVNQLCPIPGIPTKKAMAAEVAIHQIQQSSLPAPVQGNTMHAMYRQADEGALEKKINIMDCYIFDDYVCQYAPTKMRVGSHKAAIKIDDITTITRVDDDTNIPREWFNFLPYSQLRDIMDQIDYLIDFIGKVEDIEHIDTDNNNSLLRVTMKAASGDPIIVALWKEIVALVDTKALAATDRVVIVALSSVKVVDFGGNMELESTAATRVTVNPDIKIANEMAQSFQLPLATDARRIRYTPKTSERDRMTFASLYQEDMNKIHGEKYSCEATITDIIAGRPWFFVRCIPCKRTIMLAQGGYTCPRHGESGLKYRYYVNCTLEDTTGRAHAAIFDEGITTMLDSAVSMPTTKKVILSTPTGADADQMAALELSVLHSSDHTEAPKVTDPAEVSIEKPRTRSAQKELFADADMAGSSKKARTHEPQ</sequence>
<comment type="similarity">
    <text evidence="1">Belongs to the helicase family.</text>
</comment>
<keyword evidence="1" id="KW-0547">Nucleotide-binding</keyword>
<feature type="domain" description="DNA helicase Pif1-like 2B" evidence="5">
    <location>
        <begin position="1207"/>
        <end position="1253"/>
    </location>
</feature>
<dbReference type="GO" id="GO:0043139">
    <property type="term" value="F:5'-3' DNA helicase activity"/>
    <property type="evidence" value="ECO:0007669"/>
    <property type="project" value="UniProtKB-EC"/>
</dbReference>
<keyword evidence="1" id="KW-0378">Hydrolase</keyword>
<evidence type="ECO:0000256" key="1">
    <source>
        <dbReference type="RuleBase" id="RU363044"/>
    </source>
</evidence>
<dbReference type="InterPro" id="IPR012340">
    <property type="entry name" value="NA-bd_OB-fold"/>
</dbReference>
<dbReference type="GO" id="GO:0006281">
    <property type="term" value="P:DNA repair"/>
    <property type="evidence" value="ECO:0007669"/>
    <property type="project" value="UniProtKB-KW"/>
</dbReference>
<dbReference type="FunFam" id="3.40.50.300:FF:002884">
    <property type="entry name" value="ATP-dependent DNA helicase"/>
    <property type="match status" value="1"/>
</dbReference>
<dbReference type="InterPro" id="IPR010285">
    <property type="entry name" value="DNA_helicase_pif1-like_DEAD"/>
</dbReference>
<name>A0AAP0CCV7_9ASTR</name>
<dbReference type="Gene3D" id="2.40.50.140">
    <property type="entry name" value="Nucleic acid-binding proteins"/>
    <property type="match status" value="2"/>
</dbReference>
<proteinExistence type="inferred from homology"/>
<keyword evidence="7" id="KW-1185">Reference proteome</keyword>
<keyword evidence="1" id="KW-0227">DNA damage</keyword>
<feature type="region of interest" description="Disordered" evidence="2">
    <location>
        <begin position="1747"/>
        <end position="1793"/>
    </location>
</feature>
<comment type="catalytic activity">
    <reaction evidence="1">
        <text>ATP + H2O = ADP + phosphate + H(+)</text>
        <dbReference type="Rhea" id="RHEA:13065"/>
        <dbReference type="ChEBI" id="CHEBI:15377"/>
        <dbReference type="ChEBI" id="CHEBI:15378"/>
        <dbReference type="ChEBI" id="CHEBI:30616"/>
        <dbReference type="ChEBI" id="CHEBI:43474"/>
        <dbReference type="ChEBI" id="CHEBI:456216"/>
        <dbReference type="EC" id="5.6.2.3"/>
    </reaction>
</comment>
<dbReference type="EC" id="5.6.2.3" evidence="1"/>
<evidence type="ECO:0000259" key="5">
    <source>
        <dbReference type="Pfam" id="PF21530"/>
    </source>
</evidence>
<keyword evidence="1" id="KW-0234">DNA repair</keyword>
<feature type="compositionally biased region" description="Basic and acidic residues" evidence="2">
    <location>
        <begin position="1761"/>
        <end position="1775"/>
    </location>
</feature>
<dbReference type="Pfam" id="PF21530">
    <property type="entry name" value="Pif1_2B_dom"/>
    <property type="match status" value="1"/>
</dbReference>
<evidence type="ECO:0000259" key="3">
    <source>
        <dbReference type="Pfam" id="PF05970"/>
    </source>
</evidence>
<dbReference type="GO" id="GO:0000723">
    <property type="term" value="P:telomere maintenance"/>
    <property type="evidence" value="ECO:0007669"/>
    <property type="project" value="InterPro"/>
</dbReference>
<feature type="domain" description="Helitron helicase-like" evidence="4">
    <location>
        <begin position="281"/>
        <end position="464"/>
    </location>
</feature>
<dbReference type="Proteomes" id="UP001408789">
    <property type="component" value="Unassembled WGS sequence"/>
</dbReference>
<evidence type="ECO:0000256" key="2">
    <source>
        <dbReference type="SAM" id="MobiDB-lite"/>
    </source>
</evidence>
<dbReference type="GO" id="GO:0016787">
    <property type="term" value="F:hydrolase activity"/>
    <property type="evidence" value="ECO:0007669"/>
    <property type="project" value="UniProtKB-KW"/>
</dbReference>
<dbReference type="SUPFAM" id="SSF52540">
    <property type="entry name" value="P-loop containing nucleoside triphosphate hydrolases"/>
    <property type="match status" value="2"/>
</dbReference>
<dbReference type="GO" id="GO:0006310">
    <property type="term" value="P:DNA recombination"/>
    <property type="evidence" value="ECO:0007669"/>
    <property type="project" value="UniProtKB-KW"/>
</dbReference>
<organism evidence="6 7">
    <name type="scientific">Deinandra increscens subsp. villosa</name>
    <dbReference type="NCBI Taxonomy" id="3103831"/>
    <lineage>
        <taxon>Eukaryota</taxon>
        <taxon>Viridiplantae</taxon>
        <taxon>Streptophyta</taxon>
        <taxon>Embryophyta</taxon>
        <taxon>Tracheophyta</taxon>
        <taxon>Spermatophyta</taxon>
        <taxon>Magnoliopsida</taxon>
        <taxon>eudicotyledons</taxon>
        <taxon>Gunneridae</taxon>
        <taxon>Pentapetalae</taxon>
        <taxon>asterids</taxon>
        <taxon>campanulids</taxon>
        <taxon>Asterales</taxon>
        <taxon>Asteraceae</taxon>
        <taxon>Asteroideae</taxon>
        <taxon>Heliantheae alliance</taxon>
        <taxon>Madieae</taxon>
        <taxon>Madiinae</taxon>
        <taxon>Deinandra</taxon>
    </lineage>
</organism>
<feature type="region of interest" description="Disordered" evidence="2">
    <location>
        <begin position="1"/>
        <end position="20"/>
    </location>
</feature>
<gene>
    <name evidence="6" type="ORF">SSX86_024720</name>
</gene>
<keyword evidence="1" id="KW-0347">Helicase</keyword>
<dbReference type="CDD" id="cd18809">
    <property type="entry name" value="SF1_C_RecD"/>
    <property type="match status" value="1"/>
</dbReference>
<dbReference type="Pfam" id="PF05970">
    <property type="entry name" value="PIF1"/>
    <property type="match status" value="1"/>
</dbReference>
<dbReference type="PANTHER" id="PTHR10492:SF96">
    <property type="entry name" value="ATP-DEPENDENT DNA HELICASE"/>
    <property type="match status" value="1"/>
</dbReference>
<dbReference type="Pfam" id="PF14214">
    <property type="entry name" value="Helitron_like_N"/>
    <property type="match status" value="1"/>
</dbReference>
<comment type="caution">
    <text evidence="6">The sequence shown here is derived from an EMBL/GenBank/DDBJ whole genome shotgun (WGS) entry which is preliminary data.</text>
</comment>
<reference evidence="6 7" key="1">
    <citation type="submission" date="2024-04" db="EMBL/GenBank/DDBJ databases">
        <title>The reference genome of an endangered Asteraceae, Deinandra increscens subsp. villosa, native to the Central Coast of California.</title>
        <authorList>
            <person name="Guilliams M."/>
            <person name="Hasenstab-Lehman K."/>
            <person name="Meyer R."/>
            <person name="Mcevoy S."/>
        </authorList>
    </citation>
    <scope>NUCLEOTIDE SEQUENCE [LARGE SCALE GENOMIC DNA]</scope>
    <source>
        <tissue evidence="6">Leaf</tissue>
    </source>
</reference>
<dbReference type="PANTHER" id="PTHR10492">
    <property type="match status" value="1"/>
</dbReference>
<dbReference type="InterPro" id="IPR027417">
    <property type="entry name" value="P-loop_NTPase"/>
</dbReference>
<evidence type="ECO:0000313" key="7">
    <source>
        <dbReference type="Proteomes" id="UP001408789"/>
    </source>
</evidence>
<evidence type="ECO:0000259" key="4">
    <source>
        <dbReference type="Pfam" id="PF14214"/>
    </source>
</evidence>
<dbReference type="SUPFAM" id="SSF50249">
    <property type="entry name" value="Nucleic acid-binding proteins"/>
    <property type="match status" value="2"/>
</dbReference>
<comment type="cofactor">
    <cofactor evidence="1">
        <name>Mg(2+)</name>
        <dbReference type="ChEBI" id="CHEBI:18420"/>
    </cofactor>
</comment>
<keyword evidence="1" id="KW-0233">DNA recombination</keyword>
<feature type="domain" description="DNA helicase Pif1-like DEAD-box helicase" evidence="3">
    <location>
        <begin position="934"/>
        <end position="1089"/>
    </location>
</feature>
<protein>
    <recommendedName>
        <fullName evidence="1">ATP-dependent DNA helicase</fullName>
        <ecNumber evidence="1">5.6.2.3</ecNumber>
    </recommendedName>
</protein>
<dbReference type="InterPro" id="IPR025476">
    <property type="entry name" value="Helitron_helicase-like"/>
</dbReference>
<dbReference type="EMBL" id="JBCNJP010000025">
    <property type="protein sequence ID" value="KAK9053646.1"/>
    <property type="molecule type" value="Genomic_DNA"/>
</dbReference>